<comment type="similarity">
    <text evidence="1">Belongs to the acyl coenzyme A hydrolase family.</text>
</comment>
<gene>
    <name evidence="6" type="ORF">GUITHDRAFT_106612</name>
</gene>
<keyword evidence="4" id="KW-0809">Transit peptide</keyword>
<dbReference type="OrthoDB" id="331699at2759"/>
<reference evidence="6 8" key="1">
    <citation type="journal article" date="2012" name="Nature">
        <title>Algal genomes reveal evolutionary mosaicism and the fate of nucleomorphs.</title>
        <authorList>
            <consortium name="DOE Joint Genome Institute"/>
            <person name="Curtis B.A."/>
            <person name="Tanifuji G."/>
            <person name="Burki F."/>
            <person name="Gruber A."/>
            <person name="Irimia M."/>
            <person name="Maruyama S."/>
            <person name="Arias M.C."/>
            <person name="Ball S.G."/>
            <person name="Gile G.H."/>
            <person name="Hirakawa Y."/>
            <person name="Hopkins J.F."/>
            <person name="Kuo A."/>
            <person name="Rensing S.A."/>
            <person name="Schmutz J."/>
            <person name="Symeonidi A."/>
            <person name="Elias M."/>
            <person name="Eveleigh R.J."/>
            <person name="Herman E.K."/>
            <person name="Klute M.J."/>
            <person name="Nakayama T."/>
            <person name="Obornik M."/>
            <person name="Reyes-Prieto A."/>
            <person name="Armbrust E.V."/>
            <person name="Aves S.J."/>
            <person name="Beiko R.G."/>
            <person name="Coutinho P."/>
            <person name="Dacks J.B."/>
            <person name="Durnford D.G."/>
            <person name="Fast N.M."/>
            <person name="Green B.R."/>
            <person name="Grisdale C.J."/>
            <person name="Hempel F."/>
            <person name="Henrissat B."/>
            <person name="Hoppner M.P."/>
            <person name="Ishida K."/>
            <person name="Kim E."/>
            <person name="Koreny L."/>
            <person name="Kroth P.G."/>
            <person name="Liu Y."/>
            <person name="Malik S.B."/>
            <person name="Maier U.G."/>
            <person name="McRose D."/>
            <person name="Mock T."/>
            <person name="Neilson J.A."/>
            <person name="Onodera N.T."/>
            <person name="Poole A.M."/>
            <person name="Pritham E.J."/>
            <person name="Richards T.A."/>
            <person name="Rocap G."/>
            <person name="Roy S.W."/>
            <person name="Sarai C."/>
            <person name="Schaack S."/>
            <person name="Shirato S."/>
            <person name="Slamovits C.H."/>
            <person name="Spencer D.F."/>
            <person name="Suzuki S."/>
            <person name="Worden A.Z."/>
            <person name="Zauner S."/>
            <person name="Barry K."/>
            <person name="Bell C."/>
            <person name="Bharti A.K."/>
            <person name="Crow J.A."/>
            <person name="Grimwood J."/>
            <person name="Kramer R."/>
            <person name="Lindquist E."/>
            <person name="Lucas S."/>
            <person name="Salamov A."/>
            <person name="McFadden G.I."/>
            <person name="Lane C.E."/>
            <person name="Keeling P.J."/>
            <person name="Gray M.W."/>
            <person name="Grigoriev I.V."/>
            <person name="Archibald J.M."/>
        </authorList>
    </citation>
    <scope>NUCLEOTIDE SEQUENCE</scope>
    <source>
        <strain evidence="6 8">CCMP2712</strain>
    </source>
</reference>
<protein>
    <recommendedName>
        <fullName evidence="5">HotDog ACOT-type domain-containing protein</fullName>
    </recommendedName>
</protein>
<evidence type="ECO:0000256" key="2">
    <source>
        <dbReference type="ARBA" id="ARBA00022737"/>
    </source>
</evidence>
<accession>L1JHJ9</accession>
<reference evidence="8" key="2">
    <citation type="submission" date="2012-11" db="EMBL/GenBank/DDBJ databases">
        <authorList>
            <person name="Kuo A."/>
            <person name="Curtis B.A."/>
            <person name="Tanifuji G."/>
            <person name="Burki F."/>
            <person name="Gruber A."/>
            <person name="Irimia M."/>
            <person name="Maruyama S."/>
            <person name="Arias M.C."/>
            <person name="Ball S.G."/>
            <person name="Gile G.H."/>
            <person name="Hirakawa Y."/>
            <person name="Hopkins J.F."/>
            <person name="Rensing S.A."/>
            <person name="Schmutz J."/>
            <person name="Symeonidi A."/>
            <person name="Elias M."/>
            <person name="Eveleigh R.J."/>
            <person name="Herman E.K."/>
            <person name="Klute M.J."/>
            <person name="Nakayama T."/>
            <person name="Obornik M."/>
            <person name="Reyes-Prieto A."/>
            <person name="Armbrust E.V."/>
            <person name="Aves S.J."/>
            <person name="Beiko R.G."/>
            <person name="Coutinho P."/>
            <person name="Dacks J.B."/>
            <person name="Durnford D.G."/>
            <person name="Fast N.M."/>
            <person name="Green B.R."/>
            <person name="Grisdale C."/>
            <person name="Hempe F."/>
            <person name="Henrissat B."/>
            <person name="Hoppner M.P."/>
            <person name="Ishida K.-I."/>
            <person name="Kim E."/>
            <person name="Koreny L."/>
            <person name="Kroth P.G."/>
            <person name="Liu Y."/>
            <person name="Malik S.-B."/>
            <person name="Maier U.G."/>
            <person name="McRose D."/>
            <person name="Mock T."/>
            <person name="Neilson J.A."/>
            <person name="Onodera N.T."/>
            <person name="Poole A.M."/>
            <person name="Pritham E.J."/>
            <person name="Richards T.A."/>
            <person name="Rocap G."/>
            <person name="Roy S.W."/>
            <person name="Sarai C."/>
            <person name="Schaack S."/>
            <person name="Shirato S."/>
            <person name="Slamovits C.H."/>
            <person name="Spencer D.F."/>
            <person name="Suzuki S."/>
            <person name="Worden A.Z."/>
            <person name="Zauner S."/>
            <person name="Barry K."/>
            <person name="Bell C."/>
            <person name="Bharti A.K."/>
            <person name="Crow J.A."/>
            <person name="Grimwood J."/>
            <person name="Kramer R."/>
            <person name="Lindquist E."/>
            <person name="Lucas S."/>
            <person name="Salamov A."/>
            <person name="McFadden G.I."/>
            <person name="Lane C.E."/>
            <person name="Keeling P.J."/>
            <person name="Gray M.W."/>
            <person name="Grigoriev I.V."/>
            <person name="Archibald J.M."/>
        </authorList>
    </citation>
    <scope>NUCLEOTIDE SEQUENCE</scope>
    <source>
        <strain evidence="8">CCMP2712</strain>
    </source>
</reference>
<evidence type="ECO:0000313" key="6">
    <source>
        <dbReference type="EMBL" id="EKX47624.1"/>
    </source>
</evidence>
<keyword evidence="2" id="KW-0677">Repeat</keyword>
<name>L1JHJ9_GUITC</name>
<reference evidence="7" key="3">
    <citation type="submission" date="2016-03" db="UniProtKB">
        <authorList>
            <consortium name="EnsemblProtists"/>
        </authorList>
    </citation>
    <scope>IDENTIFICATION</scope>
</reference>
<dbReference type="PaxDb" id="55529-EKX47624"/>
<dbReference type="PANTHER" id="PTHR12655:SF0">
    <property type="entry name" value="ACYL-COENZYME A THIOESTERASE 9, MITOCHONDRIAL"/>
    <property type="match status" value="1"/>
</dbReference>
<organism evidence="6">
    <name type="scientific">Guillardia theta (strain CCMP2712)</name>
    <name type="common">Cryptophyte</name>
    <dbReference type="NCBI Taxonomy" id="905079"/>
    <lineage>
        <taxon>Eukaryota</taxon>
        <taxon>Cryptophyceae</taxon>
        <taxon>Pyrenomonadales</taxon>
        <taxon>Geminigeraceae</taxon>
        <taxon>Guillardia</taxon>
    </lineage>
</organism>
<dbReference type="SUPFAM" id="SSF54637">
    <property type="entry name" value="Thioesterase/thiol ester dehydrase-isomerase"/>
    <property type="match status" value="1"/>
</dbReference>
<dbReference type="PROSITE" id="PS51770">
    <property type="entry name" value="HOTDOG_ACOT"/>
    <property type="match status" value="1"/>
</dbReference>
<keyword evidence="3" id="KW-0378">Hydrolase</keyword>
<dbReference type="Proteomes" id="UP000011087">
    <property type="component" value="Unassembled WGS sequence"/>
</dbReference>
<evidence type="ECO:0000313" key="7">
    <source>
        <dbReference type="EnsemblProtists" id="EKX47624"/>
    </source>
</evidence>
<evidence type="ECO:0000256" key="3">
    <source>
        <dbReference type="ARBA" id="ARBA00022801"/>
    </source>
</evidence>
<dbReference type="GO" id="GO:0006637">
    <property type="term" value="P:acyl-CoA metabolic process"/>
    <property type="evidence" value="ECO:0007669"/>
    <property type="project" value="TreeGrafter"/>
</dbReference>
<dbReference type="OMA" id="WITDHEA"/>
<sequence>MARGTRRMLSSMVSSVRTGLTARLWQQRWDMQKYKQNASKMQHAFPPKRPKDSFLRAELKVRSDELVRDQYLNFRGGLRFALLLEDIDAFAGNIAFMHCNDGDPETIVPTLVTASLDRLDIHDPITLNLGQDFVLEGNVSWAGRTSLQIDVSLFPKSELDVSNSEHKLRCSMVFVCVDQKGKAFPINPLILETPQDEKRFNEGERANLVRKEERKRSLKVSPPTEEEAKILHRAMTVPDGIPDGLPMAAVRMQSVTIMQPQACSTSCI</sequence>
<dbReference type="InterPro" id="IPR029069">
    <property type="entry name" value="HotDog_dom_sf"/>
</dbReference>
<dbReference type="GO" id="GO:0047617">
    <property type="term" value="F:fatty acyl-CoA hydrolase activity"/>
    <property type="evidence" value="ECO:0007669"/>
    <property type="project" value="TreeGrafter"/>
</dbReference>
<dbReference type="eggNOG" id="KOG2763">
    <property type="taxonomic scope" value="Eukaryota"/>
</dbReference>
<keyword evidence="8" id="KW-1185">Reference proteome</keyword>
<evidence type="ECO:0000256" key="4">
    <source>
        <dbReference type="ARBA" id="ARBA00022946"/>
    </source>
</evidence>
<dbReference type="EMBL" id="JH992989">
    <property type="protein sequence ID" value="EKX47624.1"/>
    <property type="molecule type" value="Genomic_DNA"/>
</dbReference>
<dbReference type="EnsemblProtists" id="EKX47624">
    <property type="protein sequence ID" value="EKX47624"/>
    <property type="gene ID" value="GUITHDRAFT_106612"/>
</dbReference>
<dbReference type="STRING" id="905079.L1JHJ9"/>
<dbReference type="PANTHER" id="PTHR12655">
    <property type="entry name" value="ACYL-COA THIOESTERASE"/>
    <property type="match status" value="1"/>
</dbReference>
<evidence type="ECO:0000256" key="1">
    <source>
        <dbReference type="ARBA" id="ARBA00010458"/>
    </source>
</evidence>
<dbReference type="HOGENOM" id="CLU_1039928_0_0_1"/>
<proteinExistence type="inferred from homology"/>
<dbReference type="KEGG" id="gtt:GUITHDRAFT_106612"/>
<dbReference type="Gene3D" id="3.10.129.10">
    <property type="entry name" value="Hotdog Thioesterase"/>
    <property type="match status" value="1"/>
</dbReference>
<dbReference type="GeneID" id="17304262"/>
<dbReference type="InterPro" id="IPR033120">
    <property type="entry name" value="HOTDOG_ACOT"/>
</dbReference>
<evidence type="ECO:0000259" key="5">
    <source>
        <dbReference type="PROSITE" id="PS51770"/>
    </source>
</evidence>
<dbReference type="CDD" id="cd03442">
    <property type="entry name" value="BFIT_BACH"/>
    <property type="match status" value="1"/>
</dbReference>
<dbReference type="AlphaFoldDB" id="L1JHJ9"/>
<feature type="domain" description="HotDog ACOT-type" evidence="5">
    <location>
        <begin position="57"/>
        <end position="180"/>
    </location>
</feature>
<evidence type="ECO:0000313" key="8">
    <source>
        <dbReference type="Proteomes" id="UP000011087"/>
    </source>
</evidence>
<dbReference type="RefSeq" id="XP_005834604.1">
    <property type="nucleotide sequence ID" value="XM_005834547.1"/>
</dbReference>